<dbReference type="SUPFAM" id="SSF46689">
    <property type="entry name" value="Homeodomain-like"/>
    <property type="match status" value="1"/>
</dbReference>
<dbReference type="GO" id="GO:0015074">
    <property type="term" value="P:DNA integration"/>
    <property type="evidence" value="ECO:0007669"/>
    <property type="project" value="InterPro"/>
</dbReference>
<keyword evidence="4" id="KW-1185">Reference proteome</keyword>
<dbReference type="GO" id="GO:0006313">
    <property type="term" value="P:DNA transposition"/>
    <property type="evidence" value="ECO:0007669"/>
    <property type="project" value="InterPro"/>
</dbReference>
<dbReference type="InterPro" id="IPR050900">
    <property type="entry name" value="Transposase_IS3/IS150/IS904"/>
</dbReference>
<dbReference type="InterPro" id="IPR025948">
    <property type="entry name" value="HTH-like_dom"/>
</dbReference>
<dbReference type="Pfam" id="PF13276">
    <property type="entry name" value="HTH_21"/>
    <property type="match status" value="1"/>
</dbReference>
<dbReference type="Proteomes" id="UP000516117">
    <property type="component" value="Chromosome"/>
</dbReference>
<organism evidence="3 4">
    <name type="scientific">Tessaracoccus defluvii</name>
    <dbReference type="NCBI Taxonomy" id="1285901"/>
    <lineage>
        <taxon>Bacteria</taxon>
        <taxon>Bacillati</taxon>
        <taxon>Actinomycetota</taxon>
        <taxon>Actinomycetes</taxon>
        <taxon>Propionibacteriales</taxon>
        <taxon>Propionibacteriaceae</taxon>
        <taxon>Tessaracoccus</taxon>
    </lineage>
</organism>
<dbReference type="InterPro" id="IPR001584">
    <property type="entry name" value="Integrase_cat-core"/>
</dbReference>
<accession>A0A7H0HAG5</accession>
<feature type="domain" description="Integrase catalytic" evidence="2">
    <location>
        <begin position="233"/>
        <end position="398"/>
    </location>
</feature>
<dbReference type="InterPro" id="IPR036388">
    <property type="entry name" value="WH-like_DNA-bd_sf"/>
</dbReference>
<dbReference type="AlphaFoldDB" id="A0A7H0HAG5"/>
<dbReference type="KEGG" id="tdf:H9L22_07875"/>
<name>A0A7H0HAG5_9ACTN</name>
<dbReference type="Gene3D" id="3.30.420.10">
    <property type="entry name" value="Ribonuclease H-like superfamily/Ribonuclease H"/>
    <property type="match status" value="1"/>
</dbReference>
<dbReference type="InterPro" id="IPR036397">
    <property type="entry name" value="RNaseH_sf"/>
</dbReference>
<dbReference type="EMBL" id="CP060789">
    <property type="protein sequence ID" value="QNP57531.1"/>
    <property type="molecule type" value="Genomic_DNA"/>
</dbReference>
<dbReference type="Pfam" id="PF13333">
    <property type="entry name" value="rve_2"/>
    <property type="match status" value="1"/>
</dbReference>
<dbReference type="Pfam" id="PF00665">
    <property type="entry name" value="rve"/>
    <property type="match status" value="1"/>
</dbReference>
<dbReference type="InterPro" id="IPR009057">
    <property type="entry name" value="Homeodomain-like_sf"/>
</dbReference>
<proteinExistence type="predicted"/>
<evidence type="ECO:0000256" key="1">
    <source>
        <dbReference type="ARBA" id="ARBA00002286"/>
    </source>
</evidence>
<reference evidence="3 4" key="1">
    <citation type="submission" date="2020-08" db="EMBL/GenBank/DDBJ databases">
        <title>Genome sequence of Tessaracoccus defluvii JCM 17540T.</title>
        <authorList>
            <person name="Hyun D.-W."/>
            <person name="Bae J.-W."/>
        </authorList>
    </citation>
    <scope>NUCLEOTIDE SEQUENCE [LARGE SCALE GENOMIC DNA]</scope>
    <source>
        <strain evidence="3 4">JCM 17540</strain>
    </source>
</reference>
<dbReference type="Gene3D" id="1.10.10.10">
    <property type="entry name" value="Winged helix-like DNA-binding domain superfamily/Winged helix DNA-binding domain"/>
    <property type="match status" value="1"/>
</dbReference>
<dbReference type="PANTHER" id="PTHR46889:SF4">
    <property type="entry name" value="TRANSPOSASE INSO FOR INSERTION SEQUENCE ELEMENT IS911B-RELATED"/>
    <property type="match status" value="1"/>
</dbReference>
<evidence type="ECO:0000313" key="3">
    <source>
        <dbReference type="EMBL" id="QNP57531.1"/>
    </source>
</evidence>
<dbReference type="NCBIfam" id="NF033516">
    <property type="entry name" value="transpos_IS3"/>
    <property type="match status" value="1"/>
</dbReference>
<dbReference type="InterPro" id="IPR002514">
    <property type="entry name" value="Transposase_8"/>
</dbReference>
<dbReference type="GO" id="GO:0003677">
    <property type="term" value="F:DNA binding"/>
    <property type="evidence" value="ECO:0007669"/>
    <property type="project" value="InterPro"/>
</dbReference>
<gene>
    <name evidence="3" type="ORF">H9L22_07875</name>
</gene>
<dbReference type="PROSITE" id="PS50994">
    <property type="entry name" value="INTEGRASE"/>
    <property type="match status" value="1"/>
</dbReference>
<dbReference type="InterPro" id="IPR048020">
    <property type="entry name" value="Transpos_IS3"/>
</dbReference>
<protein>
    <submittedName>
        <fullName evidence="3">IS3 family transposase</fullName>
    </submittedName>
</protein>
<comment type="function">
    <text evidence="1">Involved in the transposition of the insertion sequence.</text>
</comment>
<evidence type="ECO:0000313" key="4">
    <source>
        <dbReference type="Proteomes" id="UP000516117"/>
    </source>
</evidence>
<evidence type="ECO:0000259" key="2">
    <source>
        <dbReference type="PROSITE" id="PS50994"/>
    </source>
</evidence>
<dbReference type="InterPro" id="IPR012337">
    <property type="entry name" value="RNaseH-like_sf"/>
</dbReference>
<dbReference type="PANTHER" id="PTHR46889">
    <property type="entry name" value="TRANSPOSASE INSF FOR INSERTION SEQUENCE IS3B-RELATED"/>
    <property type="match status" value="1"/>
</dbReference>
<dbReference type="GO" id="GO:0004803">
    <property type="term" value="F:transposase activity"/>
    <property type="evidence" value="ECO:0007669"/>
    <property type="project" value="InterPro"/>
</dbReference>
<dbReference type="SUPFAM" id="SSF53098">
    <property type="entry name" value="Ribonuclease H-like"/>
    <property type="match status" value="1"/>
</dbReference>
<sequence length="414" mass="46803">MNQKYSPEMRERALRMLDEARASGDHPNLMSAVRHVAGLLGMSAETLRVWHRRREVDTGQRPGVPTDVAEENKRLRRENAELKKANEVLKAASVFFAKGTRPPLTEMIRFIDEHRDRYGVEFLCRVLQDVVPGFLTSRGYRAAKTRVPSARQLKDELLVPEIVRLHAENYGVYGVRKMHALLRREGWDIGRDQTARLMKLAGVEGVKRSKKVFTTKPDPAQEKPKDLVGRDFTASAPNRLWVADITYVATWAGFAYVAFVIDVFSRMIVGWNVAATLRAEILPLQALNMAAFNATESLDELVHHADHGSNYLSVVYTDRITELGAKPSTGTVGDSYDNALAEAVNGLYKTELIRRRGPWRTVEQVELATLEYVWWWNNARLHGELDYRTPIEVDAAYYAETESAQPALAGQGNR</sequence>
<dbReference type="Pfam" id="PF01527">
    <property type="entry name" value="HTH_Tnp_1"/>
    <property type="match status" value="1"/>
</dbReference>